<feature type="transmembrane region" description="Helical" evidence="1">
    <location>
        <begin position="190"/>
        <end position="210"/>
    </location>
</feature>
<dbReference type="AlphaFoldDB" id="A0A967APN8"/>
<organism evidence="2 3">
    <name type="scientific">Pelagihabitans pacificus</name>
    <dbReference type="NCBI Taxonomy" id="2696054"/>
    <lineage>
        <taxon>Bacteria</taxon>
        <taxon>Pseudomonadati</taxon>
        <taxon>Bacteroidota</taxon>
        <taxon>Flavobacteriia</taxon>
        <taxon>Flavobacteriales</taxon>
        <taxon>Flavobacteriaceae</taxon>
        <taxon>Pelagihabitans</taxon>
    </lineage>
</organism>
<evidence type="ECO:0000313" key="2">
    <source>
        <dbReference type="EMBL" id="NHF57954.1"/>
    </source>
</evidence>
<feature type="transmembrane region" description="Helical" evidence="1">
    <location>
        <begin position="79"/>
        <end position="96"/>
    </location>
</feature>
<dbReference type="EMBL" id="VIKU02000001">
    <property type="protein sequence ID" value="NHF57954.1"/>
    <property type="molecule type" value="Genomic_DNA"/>
</dbReference>
<feature type="transmembrane region" description="Helical" evidence="1">
    <location>
        <begin position="222"/>
        <end position="249"/>
    </location>
</feature>
<protein>
    <submittedName>
        <fullName evidence="2">DUF3667 domain-containing protein</fullName>
    </submittedName>
</protein>
<keyword evidence="1" id="KW-1133">Transmembrane helix</keyword>
<dbReference type="Pfam" id="PF12412">
    <property type="entry name" value="DUF3667"/>
    <property type="match status" value="1"/>
</dbReference>
<gene>
    <name evidence="2" type="ORF">FK220_001280</name>
</gene>
<keyword evidence="3" id="KW-1185">Reference proteome</keyword>
<accession>A0A967APN8</accession>
<feature type="transmembrane region" description="Helical" evidence="1">
    <location>
        <begin position="163"/>
        <end position="184"/>
    </location>
</feature>
<evidence type="ECO:0000313" key="3">
    <source>
        <dbReference type="Proteomes" id="UP000707206"/>
    </source>
</evidence>
<keyword evidence="1" id="KW-0472">Membrane</keyword>
<reference evidence="2" key="2">
    <citation type="submission" date="2020-03" db="EMBL/GenBank/DDBJ databases">
        <title>Flavobacteriaceae bacterium strain TP-CH-4, a member of the family Flavobacteriaceae isolated from a deep-sea seamount.</title>
        <authorList>
            <person name="Zhang D.-C."/>
        </authorList>
    </citation>
    <scope>NUCLEOTIDE SEQUENCE</scope>
    <source>
        <strain evidence="2">TP-CH-4</strain>
    </source>
</reference>
<proteinExistence type="predicted"/>
<name>A0A967APN8_9FLAO</name>
<dbReference type="Proteomes" id="UP000707206">
    <property type="component" value="Unassembled WGS sequence"/>
</dbReference>
<sequence>MECKNCEKSLFADYNYCANCGAKVIRNRITIKNIWNDFTERFLNIDNTFLRTFVHLFSKPEAVIGGYIRGVRRKYLNPISYFTIAVTLGGLFIFVYRKFFPDALDFQQQSLNAKPEANALAQDISSTIFEYQSLFYIATLPLLALISRLVFINSKKFNLSEHFVINVYGYSHLSILVNALYLATIWNTPAFQVVTFFNMFFQIAYFTYIFKRLFGLTIPQTLLKLLIFLGILLVLFIALVIAMAAYMVVNKQ</sequence>
<dbReference type="RefSeq" id="WP_152572473.1">
    <property type="nucleotide sequence ID" value="NZ_VIKU02000001.1"/>
</dbReference>
<dbReference type="InterPro" id="IPR022134">
    <property type="entry name" value="DUF3667"/>
</dbReference>
<reference evidence="2" key="1">
    <citation type="submission" date="2019-07" db="EMBL/GenBank/DDBJ databases">
        <authorList>
            <person name="De-Chao Zhang Q."/>
        </authorList>
    </citation>
    <scope>NUCLEOTIDE SEQUENCE</scope>
    <source>
        <strain evidence="2">TP-CH-4</strain>
    </source>
</reference>
<feature type="transmembrane region" description="Helical" evidence="1">
    <location>
        <begin position="133"/>
        <end position="151"/>
    </location>
</feature>
<comment type="caution">
    <text evidence="2">The sequence shown here is derived from an EMBL/GenBank/DDBJ whole genome shotgun (WGS) entry which is preliminary data.</text>
</comment>
<keyword evidence="1" id="KW-0812">Transmembrane</keyword>
<evidence type="ECO:0000256" key="1">
    <source>
        <dbReference type="SAM" id="Phobius"/>
    </source>
</evidence>